<reference evidence="5" key="1">
    <citation type="submission" date="2012-12" db="EMBL/GenBank/DDBJ databases">
        <authorList>
            <person name="Hellsten U."/>
            <person name="Grimwood J."/>
            <person name="Chapman J.A."/>
            <person name="Shapiro H."/>
            <person name="Aerts A."/>
            <person name="Otillar R.P."/>
            <person name="Terry A.Y."/>
            <person name="Boore J.L."/>
            <person name="Simakov O."/>
            <person name="Marletaz F."/>
            <person name="Cho S.-J."/>
            <person name="Edsinger-Gonzales E."/>
            <person name="Havlak P."/>
            <person name="Kuo D.-H."/>
            <person name="Larsson T."/>
            <person name="Lv J."/>
            <person name="Arendt D."/>
            <person name="Savage R."/>
            <person name="Osoegawa K."/>
            <person name="de Jong P."/>
            <person name="Lindberg D.R."/>
            <person name="Seaver E.C."/>
            <person name="Weisblat D.A."/>
            <person name="Putnam N.H."/>
            <person name="Grigoriev I.V."/>
            <person name="Rokhsar D.S."/>
        </authorList>
    </citation>
    <scope>NUCLEOTIDE SEQUENCE</scope>
</reference>
<evidence type="ECO:0000313" key="5">
    <source>
        <dbReference type="Proteomes" id="UP000015101"/>
    </source>
</evidence>
<dbReference type="EMBL" id="KB096742">
    <property type="protein sequence ID" value="ESO02682.1"/>
    <property type="molecule type" value="Genomic_DNA"/>
</dbReference>
<dbReference type="AlphaFoldDB" id="T1FYI1"/>
<dbReference type="SUPFAM" id="SSF55120">
    <property type="entry name" value="Pseudouridine synthase"/>
    <property type="match status" value="1"/>
</dbReference>
<gene>
    <name evidence="4" type="primary">20213879</name>
    <name evidence="3" type="ORF">HELRODRAFT_66182</name>
</gene>
<dbReference type="CTD" id="20213879"/>
<dbReference type="HOGENOM" id="CLU_016902_10_0_1"/>
<dbReference type="RefSeq" id="XP_009020090.1">
    <property type="nucleotide sequence ID" value="XM_009021842.1"/>
</dbReference>
<keyword evidence="5" id="KW-1185">Reference proteome</keyword>
<dbReference type="Gene3D" id="3.30.2350.10">
    <property type="entry name" value="Pseudouridine synthase"/>
    <property type="match status" value="1"/>
</dbReference>
<feature type="domain" description="Pseudouridine synthase RsuA/RluA-like" evidence="2">
    <location>
        <begin position="26"/>
        <end position="191"/>
    </location>
</feature>
<dbReference type="STRING" id="6412.T1FYI1"/>
<dbReference type="PANTHER" id="PTHR21600">
    <property type="entry name" value="MITOCHONDRIAL RNA PSEUDOURIDINE SYNTHASE"/>
    <property type="match status" value="1"/>
</dbReference>
<dbReference type="GO" id="GO:0003723">
    <property type="term" value="F:RNA binding"/>
    <property type="evidence" value="ECO:0007669"/>
    <property type="project" value="InterPro"/>
</dbReference>
<dbReference type="eggNOG" id="KOG1919">
    <property type="taxonomic scope" value="Eukaryota"/>
</dbReference>
<accession>T1FYI1</accession>
<dbReference type="InterPro" id="IPR006145">
    <property type="entry name" value="PsdUridine_synth_RsuA/RluA"/>
</dbReference>
<dbReference type="Proteomes" id="UP000015101">
    <property type="component" value="Unassembled WGS sequence"/>
</dbReference>
<dbReference type="OrthoDB" id="418349at2759"/>
<protein>
    <recommendedName>
        <fullName evidence="2">Pseudouridine synthase RsuA/RluA-like domain-containing protein</fullName>
    </recommendedName>
</protein>
<dbReference type="KEGG" id="hro:HELRODRAFT_66182"/>
<reference evidence="3 5" key="2">
    <citation type="journal article" date="2013" name="Nature">
        <title>Insights into bilaterian evolution from three spiralian genomes.</title>
        <authorList>
            <person name="Simakov O."/>
            <person name="Marletaz F."/>
            <person name="Cho S.J."/>
            <person name="Edsinger-Gonzales E."/>
            <person name="Havlak P."/>
            <person name="Hellsten U."/>
            <person name="Kuo D.H."/>
            <person name="Larsson T."/>
            <person name="Lv J."/>
            <person name="Arendt D."/>
            <person name="Savage R."/>
            <person name="Osoegawa K."/>
            <person name="de Jong P."/>
            <person name="Grimwood J."/>
            <person name="Chapman J.A."/>
            <person name="Shapiro H."/>
            <person name="Aerts A."/>
            <person name="Otillar R.P."/>
            <person name="Terry A.Y."/>
            <person name="Boore J.L."/>
            <person name="Grigoriev I.V."/>
            <person name="Lindberg D.R."/>
            <person name="Seaver E.C."/>
            <person name="Weisblat D.A."/>
            <person name="Putnam N.H."/>
            <person name="Rokhsar D.S."/>
        </authorList>
    </citation>
    <scope>NUCLEOTIDE SEQUENCE</scope>
</reference>
<dbReference type="GO" id="GO:0000455">
    <property type="term" value="P:enzyme-directed rRNA pseudouridine synthesis"/>
    <property type="evidence" value="ECO:0000318"/>
    <property type="project" value="GO_Central"/>
</dbReference>
<reference evidence="4" key="3">
    <citation type="submission" date="2015-06" db="UniProtKB">
        <authorList>
            <consortium name="EnsemblMetazoa"/>
        </authorList>
    </citation>
    <scope>IDENTIFICATION</scope>
</reference>
<organism evidence="4 5">
    <name type="scientific">Helobdella robusta</name>
    <name type="common">Californian leech</name>
    <dbReference type="NCBI Taxonomy" id="6412"/>
    <lineage>
        <taxon>Eukaryota</taxon>
        <taxon>Metazoa</taxon>
        <taxon>Spiralia</taxon>
        <taxon>Lophotrochozoa</taxon>
        <taxon>Annelida</taxon>
        <taxon>Clitellata</taxon>
        <taxon>Hirudinea</taxon>
        <taxon>Rhynchobdellida</taxon>
        <taxon>Glossiphoniidae</taxon>
        <taxon>Helobdella</taxon>
    </lineage>
</organism>
<dbReference type="InterPro" id="IPR050188">
    <property type="entry name" value="RluA_PseudoU_synthase"/>
</dbReference>
<dbReference type="GO" id="GO:0009982">
    <property type="term" value="F:pseudouridine synthase activity"/>
    <property type="evidence" value="ECO:0000318"/>
    <property type="project" value="GO_Central"/>
</dbReference>
<name>T1FYI1_HELRO</name>
<evidence type="ECO:0000259" key="2">
    <source>
        <dbReference type="Pfam" id="PF00849"/>
    </source>
</evidence>
<evidence type="ECO:0000313" key="3">
    <source>
        <dbReference type="EMBL" id="ESO02682.1"/>
    </source>
</evidence>
<evidence type="ECO:0000313" key="4">
    <source>
        <dbReference type="EnsemblMetazoa" id="HelroP66182"/>
    </source>
</evidence>
<comment type="similarity">
    <text evidence="1">Belongs to the pseudouridine synthase RluA family.</text>
</comment>
<dbReference type="InterPro" id="IPR020103">
    <property type="entry name" value="PsdUridine_synth_cat_dom_sf"/>
</dbReference>
<dbReference type="OMA" id="FGTSGIM"/>
<sequence>MTETNNNTSPQHSLSRLPVLHVCNDFIIIDKLPDLKINSDDSSDVTAATMLADMFPEKVDKALSYGFRFVHRLDYATSGCLCVALNKQAAMKASKSFQQRSVTKQYLALLRGHVTKPEIEIDIAIGEDSTTANSNHKMCISTSPFCTNPKKAVTSLKLLELGYYGKSEPISKVLLTLRTGRRHQLRVHCQSIGHSILGDFTYSDGTDTSPNRMMLHSYKLQIPNCSLDVCSSDPFILVDGWFF</sequence>
<dbReference type="PANTHER" id="PTHR21600:SF87">
    <property type="entry name" value="RNA PSEUDOURIDYLATE SYNTHASE DOMAIN-CONTAINING PROTEIN 1"/>
    <property type="match status" value="1"/>
</dbReference>
<evidence type="ECO:0000256" key="1">
    <source>
        <dbReference type="ARBA" id="ARBA00010876"/>
    </source>
</evidence>
<dbReference type="GeneID" id="20213879"/>
<proteinExistence type="inferred from homology"/>
<dbReference type="InParanoid" id="T1FYI1"/>
<dbReference type="CDD" id="cd02869">
    <property type="entry name" value="PseudoU_synth_RluA_like"/>
    <property type="match status" value="1"/>
</dbReference>
<dbReference type="Pfam" id="PF00849">
    <property type="entry name" value="PseudoU_synth_2"/>
    <property type="match status" value="1"/>
</dbReference>
<dbReference type="EMBL" id="AMQM01000987">
    <property type="status" value="NOT_ANNOTATED_CDS"/>
    <property type="molecule type" value="Genomic_DNA"/>
</dbReference>
<dbReference type="EnsemblMetazoa" id="HelroT66182">
    <property type="protein sequence ID" value="HelroP66182"/>
    <property type="gene ID" value="HelroG66182"/>
</dbReference>